<dbReference type="InterPro" id="IPR018613">
    <property type="entry name" value="Ccdc97-like"/>
</dbReference>
<dbReference type="PANTHER" id="PTHR31840:SF1">
    <property type="entry name" value="COILED-COIL DOMAIN-CONTAINING PROTEIN 97"/>
    <property type="match status" value="1"/>
</dbReference>
<gene>
    <name evidence="3" type="ORF">TBIB3V08_LOCUS2019</name>
</gene>
<sequence length="416" mass="47062">MKIQYIDYCAGSAIEKYGDCLQDAVSAKRVSAASWFIQSELITVSRAHALISWRGCSCRKHVVMDDGAVFRHFLLHGNIGVTEEAESSEEEEEEELGDTTQTTIKLANALVVLCSTAEDGEIEVRISVVIKNRRYEALKKLVNEGTYFSDEEMKKRNPLLYDRLVGCYLSGLEIHDQHLQAMSNIKSLTSLFLAQMDRNETMLLRQKQIDAEAGAVEEMDTSDEDSDQDSEDSEESSKCSSDSDRSEGGIEEDADNPVKSKAHKNQRIISRKERELLRDEFVTSMYQSFLDGKDVDFDYSTVDENPAFDCLKVEDQDEEEKYFDSETPEDAPSIEDIMEELQDAPRRADVLEKEPVNAPNRVDAVEKESHIIADELYEEDELDRFMRDLKPETTQSGLAVQFEDLSTSTVVTSSIN</sequence>
<feature type="domain" description="CCD97-like C-terminal" evidence="2">
    <location>
        <begin position="132"/>
        <end position="326"/>
    </location>
</feature>
<feature type="region of interest" description="Disordered" evidence="1">
    <location>
        <begin position="213"/>
        <end position="266"/>
    </location>
</feature>
<organism evidence="3">
    <name type="scientific">Timema bartmani</name>
    <dbReference type="NCBI Taxonomy" id="61472"/>
    <lineage>
        <taxon>Eukaryota</taxon>
        <taxon>Metazoa</taxon>
        <taxon>Ecdysozoa</taxon>
        <taxon>Arthropoda</taxon>
        <taxon>Hexapoda</taxon>
        <taxon>Insecta</taxon>
        <taxon>Pterygota</taxon>
        <taxon>Neoptera</taxon>
        <taxon>Polyneoptera</taxon>
        <taxon>Phasmatodea</taxon>
        <taxon>Timematodea</taxon>
        <taxon>Timematoidea</taxon>
        <taxon>Timematidae</taxon>
        <taxon>Timema</taxon>
    </lineage>
</organism>
<name>A0A7R9EQD8_9NEOP</name>
<proteinExistence type="predicted"/>
<evidence type="ECO:0000256" key="1">
    <source>
        <dbReference type="SAM" id="MobiDB-lite"/>
    </source>
</evidence>
<accession>A0A7R9EQD8</accession>
<feature type="compositionally biased region" description="Acidic residues" evidence="1">
    <location>
        <begin position="215"/>
        <end position="234"/>
    </location>
</feature>
<reference evidence="3" key="1">
    <citation type="submission" date="2020-11" db="EMBL/GenBank/DDBJ databases">
        <authorList>
            <person name="Tran Van P."/>
        </authorList>
    </citation>
    <scope>NUCLEOTIDE SEQUENCE</scope>
</reference>
<evidence type="ECO:0000313" key="3">
    <source>
        <dbReference type="EMBL" id="CAD7439457.1"/>
    </source>
</evidence>
<dbReference type="Pfam" id="PF09747">
    <property type="entry name" value="CCD97-like_C"/>
    <property type="match status" value="1"/>
</dbReference>
<dbReference type="PANTHER" id="PTHR31840">
    <property type="entry name" value="COILED-COIL DOMAIN-CONTAINING PROTEIN 97"/>
    <property type="match status" value="1"/>
</dbReference>
<dbReference type="AlphaFoldDB" id="A0A7R9EQD8"/>
<dbReference type="EMBL" id="OD564690">
    <property type="protein sequence ID" value="CAD7439457.1"/>
    <property type="molecule type" value="Genomic_DNA"/>
</dbReference>
<protein>
    <recommendedName>
        <fullName evidence="2">CCD97-like C-terminal domain-containing protein</fullName>
    </recommendedName>
</protein>
<evidence type="ECO:0000259" key="2">
    <source>
        <dbReference type="Pfam" id="PF09747"/>
    </source>
</evidence>
<dbReference type="InterPro" id="IPR040233">
    <property type="entry name" value="CCD97-like_C"/>
</dbReference>
<feature type="compositionally biased region" description="Basic and acidic residues" evidence="1">
    <location>
        <begin position="235"/>
        <end position="248"/>
    </location>
</feature>